<evidence type="ECO:0000259" key="12">
    <source>
        <dbReference type="PROSITE" id="PS51198"/>
    </source>
</evidence>
<evidence type="ECO:0000256" key="4">
    <source>
        <dbReference type="ARBA" id="ARBA00022806"/>
    </source>
</evidence>
<reference evidence="13" key="1">
    <citation type="submission" date="2022-10" db="EMBL/GenBank/DDBJ databases">
        <authorList>
            <person name="Turner M.S."/>
            <person name="Huang W."/>
        </authorList>
    </citation>
    <scope>NUCLEOTIDE SEQUENCE</scope>
    <source>
        <strain evidence="13">54</strain>
    </source>
</reference>
<gene>
    <name evidence="13" type="ORF">OGZ50_05250</name>
</gene>
<dbReference type="InterPro" id="IPR000212">
    <property type="entry name" value="DNA_helicase_UvrD/REP"/>
</dbReference>
<dbReference type="GO" id="GO:0043138">
    <property type="term" value="F:3'-5' DNA helicase activity"/>
    <property type="evidence" value="ECO:0007669"/>
    <property type="project" value="UniProtKB-EC"/>
</dbReference>
<comment type="similarity">
    <text evidence="1">Belongs to the helicase family. UvrD subfamily.</text>
</comment>
<dbReference type="CDD" id="cd17932">
    <property type="entry name" value="DEXQc_UvrD"/>
    <property type="match status" value="1"/>
</dbReference>
<keyword evidence="6" id="KW-0238">DNA-binding</keyword>
<dbReference type="Gene3D" id="1.10.10.160">
    <property type="match status" value="1"/>
</dbReference>
<evidence type="ECO:0000256" key="7">
    <source>
        <dbReference type="ARBA" id="ARBA00023235"/>
    </source>
</evidence>
<dbReference type="InterPro" id="IPR014016">
    <property type="entry name" value="UvrD-like_ATP-bd"/>
</dbReference>
<dbReference type="Pfam" id="PF00580">
    <property type="entry name" value="UvrD-helicase"/>
    <property type="match status" value="1"/>
</dbReference>
<dbReference type="GO" id="GO:0000725">
    <property type="term" value="P:recombinational repair"/>
    <property type="evidence" value="ECO:0007669"/>
    <property type="project" value="TreeGrafter"/>
</dbReference>
<sequence>MMDNNLEERIVENLNAEQRNIVKDCDNNLYVTACPGSGKTRTLTRKIGYLCNHYPNSMKKIIAITYTSRAAEEIQERLQKMGINNSNVWVGTIHQFCLTFIIRPYGFNNLRIAKGFKIIDEYLSAKYIRECAESLEIEYNPFDNFNLKLSSQGEILESDPDKKKIVRAYHIKLKQKREIDFDLILTVALNILEANQTVAEIISKTIRSIYVDEFQDTTEYQYQILSCLSKANVAIKFAFFGDTDQAIYTGLGGVAKSKDELELLMCQTFESKTLVGCYRSTQEIIECYSKYQQQSFSISSLLNDTDKSESIIQYDSSVSKELLPEVISNIILKELSLGIQEEEICIASPNYFILASLVTELKKLLPNANFRSQDIYPIKPDDLSLFYKISFIVFTTRGKKVWLRKKIASEIIEIFRSDYGIEKGDDFLEIDLLDLLNSFSSSKTTGLEYLEDIVSQFIENFGIQDDIKIALQKDFENFISKARERIEKNNLETGIENFKSIYEPKKGINASTIHKIKGEEYHTVIGIGLLKGYIPNWHNVYHDGDKGKREAEKTLYVLMSRAKRNLYLFSETSRKTRKGTNLVPTEFL</sequence>
<evidence type="ECO:0000256" key="11">
    <source>
        <dbReference type="PROSITE-ProRule" id="PRU00560"/>
    </source>
</evidence>
<evidence type="ECO:0000256" key="8">
    <source>
        <dbReference type="ARBA" id="ARBA00034617"/>
    </source>
</evidence>
<dbReference type="Proteomes" id="UP001152598">
    <property type="component" value="Unassembled WGS sequence"/>
</dbReference>
<keyword evidence="2 11" id="KW-0547">Nucleotide-binding</keyword>
<feature type="domain" description="UvrD-like helicase ATP-binding" evidence="12">
    <location>
        <begin position="12"/>
        <end position="281"/>
    </location>
</feature>
<dbReference type="RefSeq" id="WP_278228326.1">
    <property type="nucleotide sequence ID" value="NZ_JAOWLV010000003.1"/>
</dbReference>
<evidence type="ECO:0000256" key="9">
    <source>
        <dbReference type="ARBA" id="ARBA00034808"/>
    </source>
</evidence>
<evidence type="ECO:0000313" key="14">
    <source>
        <dbReference type="Proteomes" id="UP001152598"/>
    </source>
</evidence>
<keyword evidence="4 11" id="KW-0347">Helicase</keyword>
<organism evidence="13 14">
    <name type="scientific">Lactococcus lactis</name>
    <dbReference type="NCBI Taxonomy" id="1358"/>
    <lineage>
        <taxon>Bacteria</taxon>
        <taxon>Bacillati</taxon>
        <taxon>Bacillota</taxon>
        <taxon>Bacilli</taxon>
        <taxon>Lactobacillales</taxon>
        <taxon>Streptococcaceae</taxon>
        <taxon>Lactococcus</taxon>
    </lineage>
</organism>
<comment type="catalytic activity">
    <reaction evidence="8">
        <text>Couples ATP hydrolysis with the unwinding of duplex DNA by translocating in the 3'-5' direction.</text>
        <dbReference type="EC" id="5.6.2.4"/>
    </reaction>
</comment>
<proteinExistence type="inferred from homology"/>
<dbReference type="EMBL" id="JAOWLV010000003">
    <property type="protein sequence ID" value="MDG4976133.1"/>
    <property type="molecule type" value="Genomic_DNA"/>
</dbReference>
<comment type="caution">
    <text evidence="13">The sequence shown here is derived from an EMBL/GenBank/DDBJ whole genome shotgun (WGS) entry which is preliminary data.</text>
</comment>
<evidence type="ECO:0000256" key="2">
    <source>
        <dbReference type="ARBA" id="ARBA00022741"/>
    </source>
</evidence>
<dbReference type="GO" id="GO:0016787">
    <property type="term" value="F:hydrolase activity"/>
    <property type="evidence" value="ECO:0007669"/>
    <property type="project" value="UniProtKB-UniRule"/>
</dbReference>
<dbReference type="Gene3D" id="3.40.50.300">
    <property type="entry name" value="P-loop containing nucleotide triphosphate hydrolases"/>
    <property type="match status" value="2"/>
</dbReference>
<dbReference type="EC" id="5.6.2.4" evidence="9"/>
<keyword evidence="3 11" id="KW-0378">Hydrolase</keyword>
<keyword evidence="5 11" id="KW-0067">ATP-binding</keyword>
<comment type="catalytic activity">
    <reaction evidence="10">
        <text>ATP + H2O = ADP + phosphate + H(+)</text>
        <dbReference type="Rhea" id="RHEA:13065"/>
        <dbReference type="ChEBI" id="CHEBI:15377"/>
        <dbReference type="ChEBI" id="CHEBI:15378"/>
        <dbReference type="ChEBI" id="CHEBI:30616"/>
        <dbReference type="ChEBI" id="CHEBI:43474"/>
        <dbReference type="ChEBI" id="CHEBI:456216"/>
        <dbReference type="EC" id="5.6.2.4"/>
    </reaction>
</comment>
<evidence type="ECO:0000256" key="6">
    <source>
        <dbReference type="ARBA" id="ARBA00023125"/>
    </source>
</evidence>
<keyword evidence="7" id="KW-0413">Isomerase</keyword>
<dbReference type="InterPro" id="IPR014017">
    <property type="entry name" value="DNA_helicase_UvrD-like_C"/>
</dbReference>
<evidence type="ECO:0000256" key="10">
    <source>
        <dbReference type="ARBA" id="ARBA00048988"/>
    </source>
</evidence>
<dbReference type="PROSITE" id="PS51198">
    <property type="entry name" value="UVRD_HELICASE_ATP_BIND"/>
    <property type="match status" value="1"/>
</dbReference>
<dbReference type="GO" id="GO:0005524">
    <property type="term" value="F:ATP binding"/>
    <property type="evidence" value="ECO:0007669"/>
    <property type="project" value="UniProtKB-UniRule"/>
</dbReference>
<dbReference type="InterPro" id="IPR027417">
    <property type="entry name" value="P-loop_NTPase"/>
</dbReference>
<feature type="binding site" evidence="11">
    <location>
        <begin position="33"/>
        <end position="40"/>
    </location>
    <ligand>
        <name>ATP</name>
        <dbReference type="ChEBI" id="CHEBI:30616"/>
    </ligand>
</feature>
<dbReference type="Pfam" id="PF13361">
    <property type="entry name" value="UvrD_C"/>
    <property type="match status" value="1"/>
</dbReference>
<reference evidence="13" key="2">
    <citation type="journal article" date="2023" name="Food Microbiol.">
        <title>Evaluation of the fermentation potential of lactic acid bacteria isolated from herbs, fruits and vegetables as starter cultures in nut-based milk alternatives.</title>
        <authorList>
            <person name="Huang W."/>
            <person name="Dong A."/>
            <person name="Pham H.T."/>
            <person name="Zhou C."/>
            <person name="Huo Z."/>
            <person name="Watjen A.P."/>
            <person name="Prakash S."/>
            <person name="Bang-Berthelsen C.H."/>
            <person name="Turner M.S."/>
        </authorList>
    </citation>
    <scope>NUCLEOTIDE SEQUENCE</scope>
    <source>
        <strain evidence="13">54</strain>
    </source>
</reference>
<evidence type="ECO:0000256" key="1">
    <source>
        <dbReference type="ARBA" id="ARBA00009922"/>
    </source>
</evidence>
<dbReference type="SUPFAM" id="SSF52540">
    <property type="entry name" value="P-loop containing nucleoside triphosphate hydrolases"/>
    <property type="match status" value="1"/>
</dbReference>
<dbReference type="PANTHER" id="PTHR11070">
    <property type="entry name" value="UVRD / RECB / PCRA DNA HELICASE FAMILY MEMBER"/>
    <property type="match status" value="1"/>
</dbReference>
<dbReference type="GO" id="GO:0003677">
    <property type="term" value="F:DNA binding"/>
    <property type="evidence" value="ECO:0007669"/>
    <property type="project" value="UniProtKB-KW"/>
</dbReference>
<dbReference type="InterPro" id="IPR013986">
    <property type="entry name" value="DExx_box_DNA_helicase_dom_sf"/>
</dbReference>
<dbReference type="PANTHER" id="PTHR11070:SF2">
    <property type="entry name" value="ATP-DEPENDENT DNA HELICASE SRS2"/>
    <property type="match status" value="1"/>
</dbReference>
<evidence type="ECO:0000313" key="13">
    <source>
        <dbReference type="EMBL" id="MDG4976133.1"/>
    </source>
</evidence>
<protein>
    <recommendedName>
        <fullName evidence="9">DNA 3'-5' helicase</fullName>
        <ecNumber evidence="9">5.6.2.4</ecNumber>
    </recommendedName>
</protein>
<evidence type="ECO:0000256" key="5">
    <source>
        <dbReference type="ARBA" id="ARBA00022840"/>
    </source>
</evidence>
<name>A0AAP3Z0R7_9LACT</name>
<accession>A0AAP3Z0R7</accession>
<evidence type="ECO:0000256" key="3">
    <source>
        <dbReference type="ARBA" id="ARBA00022801"/>
    </source>
</evidence>
<dbReference type="AlphaFoldDB" id="A0AAP3Z0R7"/>